<dbReference type="InterPro" id="IPR050090">
    <property type="entry name" value="Tyrosine_recombinase_XerCD"/>
</dbReference>
<dbReference type="Proteomes" id="UP001501666">
    <property type="component" value="Unassembled WGS sequence"/>
</dbReference>
<evidence type="ECO:0000256" key="1">
    <source>
        <dbReference type="ARBA" id="ARBA00008857"/>
    </source>
</evidence>
<comment type="caution">
    <text evidence="8">The sequence shown here is derived from an EMBL/GenBank/DDBJ whole genome shotgun (WGS) entry which is preliminary data.</text>
</comment>
<comment type="similarity">
    <text evidence="1">Belongs to the 'phage' integrase family.</text>
</comment>
<dbReference type="Pfam" id="PF00589">
    <property type="entry name" value="Phage_integrase"/>
    <property type="match status" value="1"/>
</dbReference>
<dbReference type="PANTHER" id="PTHR30349:SF64">
    <property type="entry name" value="PROPHAGE INTEGRASE INTD-RELATED"/>
    <property type="match status" value="1"/>
</dbReference>
<evidence type="ECO:0000256" key="4">
    <source>
        <dbReference type="PROSITE-ProRule" id="PRU01248"/>
    </source>
</evidence>
<organism evidence="8 9">
    <name type="scientific">Nonomuraea recticatena</name>
    <dbReference type="NCBI Taxonomy" id="46178"/>
    <lineage>
        <taxon>Bacteria</taxon>
        <taxon>Bacillati</taxon>
        <taxon>Actinomycetota</taxon>
        <taxon>Actinomycetes</taxon>
        <taxon>Streptosporangiales</taxon>
        <taxon>Streptosporangiaceae</taxon>
        <taxon>Nonomuraea</taxon>
    </lineage>
</organism>
<evidence type="ECO:0000259" key="6">
    <source>
        <dbReference type="PROSITE" id="PS51898"/>
    </source>
</evidence>
<evidence type="ECO:0000256" key="3">
    <source>
        <dbReference type="ARBA" id="ARBA00023172"/>
    </source>
</evidence>
<dbReference type="SUPFAM" id="SSF56349">
    <property type="entry name" value="DNA breaking-rejoining enzymes"/>
    <property type="match status" value="1"/>
</dbReference>
<dbReference type="EMBL" id="BAAATE010000065">
    <property type="protein sequence ID" value="GAA2701151.1"/>
    <property type="molecule type" value="Genomic_DNA"/>
</dbReference>
<keyword evidence="2 4" id="KW-0238">DNA-binding</keyword>
<evidence type="ECO:0000256" key="5">
    <source>
        <dbReference type="SAM" id="MobiDB-lite"/>
    </source>
</evidence>
<evidence type="ECO:0008006" key="10">
    <source>
        <dbReference type="Google" id="ProtNLM"/>
    </source>
</evidence>
<dbReference type="InterPro" id="IPR002104">
    <property type="entry name" value="Integrase_catalytic"/>
</dbReference>
<dbReference type="InterPro" id="IPR011010">
    <property type="entry name" value="DNA_brk_join_enz"/>
</dbReference>
<dbReference type="RefSeq" id="WP_346157850.1">
    <property type="nucleotide sequence ID" value="NZ_BAAATE010000065.1"/>
</dbReference>
<feature type="domain" description="Tyr recombinase" evidence="6">
    <location>
        <begin position="203"/>
        <end position="409"/>
    </location>
</feature>
<name>A0ABN3TFD3_9ACTN</name>
<reference evidence="8 9" key="1">
    <citation type="journal article" date="2019" name="Int. J. Syst. Evol. Microbiol.">
        <title>The Global Catalogue of Microorganisms (GCM) 10K type strain sequencing project: providing services to taxonomists for standard genome sequencing and annotation.</title>
        <authorList>
            <consortium name="The Broad Institute Genomics Platform"/>
            <consortium name="The Broad Institute Genome Sequencing Center for Infectious Disease"/>
            <person name="Wu L."/>
            <person name="Ma J."/>
        </authorList>
    </citation>
    <scope>NUCLEOTIDE SEQUENCE [LARGE SCALE GENOMIC DNA]</scope>
    <source>
        <strain evidence="8 9">JCM 6835</strain>
    </source>
</reference>
<feature type="region of interest" description="Disordered" evidence="5">
    <location>
        <begin position="1"/>
        <end position="25"/>
    </location>
</feature>
<evidence type="ECO:0000313" key="8">
    <source>
        <dbReference type="EMBL" id="GAA2701151.1"/>
    </source>
</evidence>
<evidence type="ECO:0000259" key="7">
    <source>
        <dbReference type="PROSITE" id="PS51900"/>
    </source>
</evidence>
<protein>
    <recommendedName>
        <fullName evidence="10">Site-specific recombinase XerD</fullName>
    </recommendedName>
</protein>
<dbReference type="Gene3D" id="1.10.443.10">
    <property type="entry name" value="Intergrase catalytic core"/>
    <property type="match status" value="1"/>
</dbReference>
<sequence length="410" mass="43264">MIEYTDVAASPPPPLAAGPHPERGDVLEPSALLPPGRVAAATPVGPLAPHARGSAAPPPAPLVASVGDIAGLRLRRARRDGGEVPGADVDLVDALDRRTWSVVAAWLADSPLASTRQTRLQVLAAFLRWLQSLTPEVPLLAVTEDHLIAYRDAAGNGLLTVGVRIPGKPLAARTIAKLRNNLSSFYTYARRRKVIDANPATDVRAPRVSSEGSTEALIPAAHQQVREGIAKLAGQGHLAEAAVIALLDDIGARAGAVSRLTVGDIRTVTATDGSRHTVVRFINKGGKTVELPIASELGRTLMQRLGAGRAATELLFTRDDGGPIDRWWISAALTAAAIAGGMPAQEAAALHPHMLRATTITELLDAGARPEEVQAAAQHASIETTFRYKGRNKSLIGHVLYRRQESSESS</sequence>
<dbReference type="PANTHER" id="PTHR30349">
    <property type="entry name" value="PHAGE INTEGRASE-RELATED"/>
    <property type="match status" value="1"/>
</dbReference>
<evidence type="ECO:0000313" key="9">
    <source>
        <dbReference type="Proteomes" id="UP001501666"/>
    </source>
</evidence>
<dbReference type="PROSITE" id="PS51900">
    <property type="entry name" value="CB"/>
    <property type="match status" value="1"/>
</dbReference>
<dbReference type="InterPro" id="IPR010998">
    <property type="entry name" value="Integrase_recombinase_N"/>
</dbReference>
<evidence type="ECO:0000256" key="2">
    <source>
        <dbReference type="ARBA" id="ARBA00023125"/>
    </source>
</evidence>
<dbReference type="PROSITE" id="PS51898">
    <property type="entry name" value="TYR_RECOMBINASE"/>
    <property type="match status" value="1"/>
</dbReference>
<feature type="domain" description="Core-binding (CB)" evidence="7">
    <location>
        <begin position="97"/>
        <end position="190"/>
    </location>
</feature>
<keyword evidence="9" id="KW-1185">Reference proteome</keyword>
<dbReference type="CDD" id="cd00397">
    <property type="entry name" value="DNA_BRE_C"/>
    <property type="match status" value="1"/>
</dbReference>
<proteinExistence type="inferred from homology"/>
<dbReference type="InterPro" id="IPR013762">
    <property type="entry name" value="Integrase-like_cat_sf"/>
</dbReference>
<accession>A0ABN3TFD3</accession>
<gene>
    <name evidence="8" type="ORF">GCM10010412_098700</name>
</gene>
<dbReference type="InterPro" id="IPR044068">
    <property type="entry name" value="CB"/>
</dbReference>
<dbReference type="Gene3D" id="1.10.150.130">
    <property type="match status" value="1"/>
</dbReference>
<keyword evidence="3" id="KW-0233">DNA recombination</keyword>